<dbReference type="InterPro" id="IPR014600">
    <property type="entry name" value="UCP035905_mem"/>
</dbReference>
<dbReference type="PANTHER" id="PTHR38434:SF1">
    <property type="entry name" value="BLL2549 PROTEIN"/>
    <property type="match status" value="1"/>
</dbReference>
<dbReference type="Pfam" id="PF10101">
    <property type="entry name" value="DUF2339"/>
    <property type="match status" value="1"/>
</dbReference>
<evidence type="ECO:0000313" key="4">
    <source>
        <dbReference type="Proteomes" id="UP001138681"/>
    </source>
</evidence>
<dbReference type="Proteomes" id="UP001138681">
    <property type="component" value="Unassembled WGS sequence"/>
</dbReference>
<evidence type="ECO:0000256" key="2">
    <source>
        <dbReference type="SAM" id="Phobius"/>
    </source>
</evidence>
<protein>
    <submittedName>
        <fullName evidence="3">DUF2339 domain-containing protein</fullName>
    </submittedName>
</protein>
<feature type="transmembrane region" description="Helical" evidence="2">
    <location>
        <begin position="966"/>
        <end position="984"/>
    </location>
</feature>
<feature type="transmembrane region" description="Helical" evidence="2">
    <location>
        <begin position="459"/>
        <end position="477"/>
    </location>
</feature>
<feature type="transmembrane region" description="Helical" evidence="2">
    <location>
        <begin position="680"/>
        <end position="705"/>
    </location>
</feature>
<feature type="transmembrane region" description="Helical" evidence="2">
    <location>
        <begin position="711"/>
        <end position="733"/>
    </location>
</feature>
<feature type="compositionally biased region" description="Low complexity" evidence="1">
    <location>
        <begin position="87"/>
        <end position="102"/>
    </location>
</feature>
<dbReference type="EMBL" id="JAGSPC010000001">
    <property type="protein sequence ID" value="MBV7259043.1"/>
    <property type="molecule type" value="Genomic_DNA"/>
</dbReference>
<feature type="transmembrane region" description="Helical" evidence="2">
    <location>
        <begin position="253"/>
        <end position="272"/>
    </location>
</feature>
<dbReference type="PIRSF" id="PIRSF035905">
    <property type="entry name" value="UCP035905_mp"/>
    <property type="match status" value="1"/>
</dbReference>
<feature type="transmembrane region" description="Helical" evidence="2">
    <location>
        <begin position="812"/>
        <end position="831"/>
    </location>
</feature>
<feature type="transmembrane region" description="Helical" evidence="2">
    <location>
        <begin position="379"/>
        <end position="399"/>
    </location>
</feature>
<evidence type="ECO:0000313" key="3">
    <source>
        <dbReference type="EMBL" id="MBV7259043.1"/>
    </source>
</evidence>
<evidence type="ECO:0000256" key="1">
    <source>
        <dbReference type="SAM" id="MobiDB-lite"/>
    </source>
</evidence>
<feature type="transmembrane region" description="Helical" evidence="2">
    <location>
        <begin position="563"/>
        <end position="587"/>
    </location>
</feature>
<keyword evidence="2" id="KW-1133">Transmembrane helix</keyword>
<comment type="caution">
    <text evidence="3">The sequence shown here is derived from an EMBL/GenBank/DDBJ whole genome shotgun (WGS) entry which is preliminary data.</text>
</comment>
<feature type="transmembrane region" description="Helical" evidence="2">
    <location>
        <begin position="430"/>
        <end position="447"/>
    </location>
</feature>
<reference evidence="3" key="1">
    <citation type="submission" date="2021-04" db="EMBL/GenBank/DDBJ databases">
        <authorList>
            <person name="Pira H."/>
            <person name="Risdian C."/>
            <person name="Wink J."/>
        </authorList>
    </citation>
    <scope>NUCLEOTIDE SEQUENCE</scope>
    <source>
        <strain evidence="3">WH158</strain>
    </source>
</reference>
<dbReference type="AlphaFoldDB" id="A0A9X1JMS7"/>
<feature type="region of interest" description="Disordered" evidence="1">
    <location>
        <begin position="40"/>
        <end position="134"/>
    </location>
</feature>
<proteinExistence type="predicted"/>
<feature type="transmembrane region" description="Helical" evidence="2">
    <location>
        <begin position="176"/>
        <end position="195"/>
    </location>
</feature>
<gene>
    <name evidence="3" type="ORF">KCG46_05560</name>
</gene>
<feature type="transmembrane region" description="Helical" evidence="2">
    <location>
        <begin position="143"/>
        <end position="164"/>
    </location>
</feature>
<keyword evidence="4" id="KW-1185">Reference proteome</keyword>
<sequence>MELLIIAGLSIAVFLLWDRVSKLKRRIDAHEDWLSDLATRRGVSSKSGEEPDEAVSAPAPQSEAAEPIPASRQVDPVSKAEPEPELEPAASMPLAAPSPALRSEVEEQVEVPAPAPTAEPEPEPEPEDTGPRFDFEDIFGRRLPIWAGGIALAVGGIFLVRYSIEAGLLTPGVRVFLSFLFGLGLIGGAEAAYRLEDRVKDERVRQALAGAGIATLFGAFYLAGSGYGLIGAGAAFVGLAVVTAGAIAMSFRFGLPCAVLGLIGGFAAPVLVDSDSANVPLLALYLSLVAGGLAWTGEKQGRRWLGYAALGLGLGWGLLMQLGGINSGKDFAALGGYLIVLGTVLPAFLHSRGGASPLQIAAAGVATLQMASLVDNAGYDPLTLGLYGLIAAALAALGWRFPPLRAGSAVAAFVGIWLLILWPVPVAQHFAIAAAVFALITAGVPLAHQLRGRAGLLDIAQLGGSAIGIGLAAYVQFGSWDSEPRETMLAISMAALALFPILAFWSRWRTSDEMEIRASLILLSAAHVLSFSALLLVTLAWAAPVVAAAVALPTLALLWKRDALPLLIASWGAIAGTIISLMVTPAFEAELLRLGGGSDVAWRGAELLRWIATAVPLMAMAIMRPTLVSRPIADGLSAVIIYGAIAQLVPGETLAWIAAAAALGLYLWRSDRFAAWGTPLAIAGLWTLEPLAEWIFAGFAAMVGIPFLSDSALGLIDIARQIAPFLGVAGFLAWRGTALPKQVRWAFMAAVGLIGITVVHSIYKQIWGIDSLLRFEHFGMGERSIWQAALVLVGIALMQLPKTTLTRVASSAALCVAFAHFAWFTLLLHNPLANVQHAGPTPIANWLPVAYGAAIAALVLMRGELEELISKARHGVDVAVMALVALLSVSLLRQIFAGSVLTAPPIGQSESLMISLLGIALALGYLWWGSFKSLRSWRIGSLVLMLGAVGKVFLIDAAGLEGLLRIASFLALGFSLIGIGWVYSRQLSRRNTA</sequence>
<feature type="transmembrane region" description="Helical" evidence="2">
    <location>
        <begin position="783"/>
        <end position="800"/>
    </location>
</feature>
<feature type="transmembrane region" description="Helical" evidence="2">
    <location>
        <begin position="207"/>
        <end position="223"/>
    </location>
</feature>
<feature type="transmembrane region" description="Helical" evidence="2">
    <location>
        <begin position="843"/>
        <end position="863"/>
    </location>
</feature>
<feature type="transmembrane region" description="Helical" evidence="2">
    <location>
        <begin position="304"/>
        <end position="325"/>
    </location>
</feature>
<feature type="transmembrane region" description="Helical" evidence="2">
    <location>
        <begin position="940"/>
        <end position="960"/>
    </location>
</feature>
<feature type="transmembrane region" description="Helical" evidence="2">
    <location>
        <begin position="278"/>
        <end position="297"/>
    </location>
</feature>
<name>A0A9X1JMS7_9SPHN</name>
<feature type="transmembrane region" description="Helical" evidence="2">
    <location>
        <begin position="489"/>
        <end position="508"/>
    </location>
</feature>
<dbReference type="InterPro" id="IPR019286">
    <property type="entry name" value="DUF2339_TM"/>
</dbReference>
<dbReference type="RefSeq" id="WP_218404291.1">
    <property type="nucleotide sequence ID" value="NZ_JAGSPC010000001.1"/>
</dbReference>
<feature type="transmembrane region" description="Helical" evidence="2">
    <location>
        <begin position="911"/>
        <end position="928"/>
    </location>
</feature>
<feature type="transmembrane region" description="Helical" evidence="2">
    <location>
        <begin position="406"/>
        <end position="424"/>
    </location>
</feature>
<accession>A0A9X1JMS7</accession>
<feature type="transmembrane region" description="Helical" evidence="2">
    <location>
        <begin position="229"/>
        <end position="248"/>
    </location>
</feature>
<keyword evidence="2" id="KW-0472">Membrane</keyword>
<organism evidence="3 4">
    <name type="scientific">Erythrobacter crassostreae</name>
    <dbReference type="NCBI Taxonomy" id="2828328"/>
    <lineage>
        <taxon>Bacteria</taxon>
        <taxon>Pseudomonadati</taxon>
        <taxon>Pseudomonadota</taxon>
        <taxon>Alphaproteobacteria</taxon>
        <taxon>Sphingomonadales</taxon>
        <taxon>Erythrobacteraceae</taxon>
        <taxon>Erythrobacter/Porphyrobacter group</taxon>
        <taxon>Erythrobacter</taxon>
    </lineage>
</organism>
<feature type="transmembrane region" description="Helical" evidence="2">
    <location>
        <begin position="639"/>
        <end position="668"/>
    </location>
</feature>
<feature type="transmembrane region" description="Helical" evidence="2">
    <location>
        <begin position="607"/>
        <end position="627"/>
    </location>
</feature>
<feature type="transmembrane region" description="Helical" evidence="2">
    <location>
        <begin position="520"/>
        <end position="543"/>
    </location>
</feature>
<keyword evidence="2" id="KW-0812">Transmembrane</keyword>
<feature type="transmembrane region" description="Helical" evidence="2">
    <location>
        <begin position="875"/>
        <end position="896"/>
    </location>
</feature>
<feature type="transmembrane region" description="Helical" evidence="2">
    <location>
        <begin position="745"/>
        <end position="763"/>
    </location>
</feature>
<feature type="compositionally biased region" description="Low complexity" evidence="1">
    <location>
        <begin position="54"/>
        <end position="71"/>
    </location>
</feature>
<dbReference type="PANTHER" id="PTHR38434">
    <property type="entry name" value="BLL2549 PROTEIN"/>
    <property type="match status" value="1"/>
</dbReference>